<dbReference type="EMBL" id="LN714478">
    <property type="protein sequence ID" value="CEL65115.1"/>
    <property type="molecule type" value="Genomic_DNA"/>
</dbReference>
<dbReference type="InParanoid" id="F0VA16"/>
<gene>
    <name evidence="4" type="ORF">BN1204_009740</name>
    <name evidence="3" type="ORF">NCLIV_009740</name>
</gene>
<feature type="region of interest" description="Disordered" evidence="1">
    <location>
        <begin position="359"/>
        <end position="378"/>
    </location>
</feature>
<dbReference type="OrthoDB" id="10540245at2759"/>
<dbReference type="OMA" id="IPVKMPA"/>
<keyword evidence="2" id="KW-0732">Signal</keyword>
<reference evidence="3" key="1">
    <citation type="submission" date="2011-02" db="EMBL/GenBank/DDBJ databases">
        <authorList>
            <person name="Aslett M."/>
        </authorList>
    </citation>
    <scope>NUCLEOTIDE SEQUENCE</scope>
    <source>
        <strain evidence="3">Liverpool</strain>
    </source>
</reference>
<dbReference type="AlphaFoldDB" id="F0VA16"/>
<dbReference type="GeneID" id="13441538"/>
<feature type="compositionally biased region" description="Basic residues" evidence="1">
    <location>
        <begin position="398"/>
        <end position="407"/>
    </location>
</feature>
<feature type="region of interest" description="Disordered" evidence="1">
    <location>
        <begin position="198"/>
        <end position="226"/>
    </location>
</feature>
<feature type="compositionally biased region" description="Basic and acidic residues" evidence="1">
    <location>
        <begin position="116"/>
        <end position="137"/>
    </location>
</feature>
<dbReference type="Proteomes" id="UP000007494">
    <property type="component" value="Chromosome IV"/>
</dbReference>
<name>F0VA16_NEOCL</name>
<accession>F0VA16</accession>
<sequence>MKLLTPLLLSGLVVAVAAQDTLEHSNESAENVVPSVGSGGVEDSADDRELGKKSGGYLPVLPVKKAPAPKVTYLPAMKKQPQPVVYASSKKGGYLPRKLQDMETFDTDVIPIDEKLENVEPEKAADEESADDRELGGKKRGNNYIPVKMPAPKKVIAAPKKVAVPVYSGKKGYWNGGYYRRLSDEPATEGDLVEELEIVEPEKAADEESADDRELGGKKRGNNYIPVKMPAPKKVIAAPKKVAVPVYSGKKGYWNGGYYRRLSDEPATEGDLVEELEIVEPEKAADEESADDRELGGKKRGNNYIPVKMPAPKKVIAAPKKVAVPVYSGKKGYWNGGYYRRLSDEPATEGDLVEELEIAEPEEATDEESADDRELGKSLYGGYSYLPSSKKTVQPTYKTKRVVQRPKKVVESAPKKLVRSEPKKTVRTVSKKTVNPTPKKVIRSAPKKSVSYPMIQTQTKKGMHHAPQYTSKKGSY</sequence>
<feature type="chain" id="PRO_5007655035" evidence="2">
    <location>
        <begin position="19"/>
        <end position="476"/>
    </location>
</feature>
<evidence type="ECO:0000256" key="2">
    <source>
        <dbReference type="SAM" id="SignalP"/>
    </source>
</evidence>
<dbReference type="RefSeq" id="XP_003880538.1">
    <property type="nucleotide sequence ID" value="XM_003880489.1"/>
</dbReference>
<reference evidence="3" key="2">
    <citation type="submission" date="2011-03" db="EMBL/GenBank/DDBJ databases">
        <title>Comparative genomics and transcriptomics of Neospora caninum and Toxoplasma gondii.</title>
        <authorList>
            <person name="Reid A.J."/>
            <person name="Sohal A."/>
            <person name="Harris D."/>
            <person name="Quail M."/>
            <person name="Sanders M."/>
            <person name="Berriman M."/>
            <person name="Wastling J.M."/>
            <person name="Pain A."/>
        </authorList>
    </citation>
    <scope>NUCLEOTIDE SEQUENCE</scope>
    <source>
        <strain evidence="3">Liverpool</strain>
    </source>
</reference>
<feature type="region of interest" description="Disordered" evidence="1">
    <location>
        <begin position="24"/>
        <end position="58"/>
    </location>
</feature>
<feature type="compositionally biased region" description="Basic and acidic residues" evidence="1">
    <location>
        <begin position="200"/>
        <end position="217"/>
    </location>
</feature>
<evidence type="ECO:0000256" key="1">
    <source>
        <dbReference type="SAM" id="MobiDB-lite"/>
    </source>
</evidence>
<reference evidence="5" key="3">
    <citation type="journal article" date="2012" name="PLoS Pathog.">
        <title>Comparative genomics of the apicomplexan parasites Toxoplasma gondii and Neospora caninum: Coccidia differing in host range and transmission strategy.</title>
        <authorList>
            <person name="Reid A.J."/>
            <person name="Vermont S.J."/>
            <person name="Cotton J.A."/>
            <person name="Harris D."/>
            <person name="Hill-Cawthorne G.A."/>
            <person name="Konen-Waisman S."/>
            <person name="Latham S.M."/>
            <person name="Mourier T."/>
            <person name="Norton R."/>
            <person name="Quail M.A."/>
            <person name="Sanders M."/>
            <person name="Shanmugam D."/>
            <person name="Sohal A."/>
            <person name="Wasmuth J.D."/>
            <person name="Brunk B."/>
            <person name="Grigg M.E."/>
            <person name="Howard J.C."/>
            <person name="Parkinson J."/>
            <person name="Roos D.S."/>
            <person name="Trees A.J."/>
            <person name="Berriman M."/>
            <person name="Pain A."/>
            <person name="Wastling J.M."/>
        </authorList>
    </citation>
    <scope>NUCLEOTIDE SEQUENCE [LARGE SCALE GENOMIC DNA]</scope>
    <source>
        <strain evidence="5">Liverpool</strain>
    </source>
</reference>
<evidence type="ECO:0000313" key="5">
    <source>
        <dbReference type="Proteomes" id="UP000007494"/>
    </source>
</evidence>
<feature type="region of interest" description="Disordered" evidence="1">
    <location>
        <begin position="116"/>
        <end position="146"/>
    </location>
</feature>
<dbReference type="VEuPathDB" id="ToxoDB:NCLIV_009740"/>
<proteinExistence type="predicted"/>
<dbReference type="EMBL" id="FR823384">
    <property type="protein sequence ID" value="CBZ50505.1"/>
    <property type="molecule type" value="Genomic_DNA"/>
</dbReference>
<reference evidence="4" key="4">
    <citation type="journal article" date="2015" name="PLoS ONE">
        <title>Comprehensive Evaluation of Toxoplasma gondii VEG and Neospora caninum LIV Genomes with Tachyzoite Stage Transcriptome and Proteome Defines Novel Transcript Features.</title>
        <authorList>
            <person name="Ramaprasad A."/>
            <person name="Mourier T."/>
            <person name="Naeem R."/>
            <person name="Malas T.B."/>
            <person name="Moussa E."/>
            <person name="Panigrahi A."/>
            <person name="Vermont S.J."/>
            <person name="Otto T.D."/>
            <person name="Wastling J."/>
            <person name="Pain A."/>
        </authorList>
    </citation>
    <scope>NUCLEOTIDE SEQUENCE</scope>
    <source>
        <strain evidence="4">Liverpool</strain>
    </source>
</reference>
<evidence type="ECO:0000313" key="4">
    <source>
        <dbReference type="EMBL" id="CEL65115.1"/>
    </source>
</evidence>
<protein>
    <submittedName>
        <fullName evidence="3">Uncharacterized protein</fullName>
    </submittedName>
</protein>
<feature type="compositionally biased region" description="Acidic residues" evidence="1">
    <location>
        <begin position="359"/>
        <end position="371"/>
    </location>
</feature>
<feature type="compositionally biased region" description="Basic and acidic residues" evidence="1">
    <location>
        <begin position="408"/>
        <end position="424"/>
    </location>
</feature>
<keyword evidence="5" id="KW-1185">Reference proteome</keyword>
<organism evidence="3 5">
    <name type="scientific">Neospora caninum (strain Liverpool)</name>
    <dbReference type="NCBI Taxonomy" id="572307"/>
    <lineage>
        <taxon>Eukaryota</taxon>
        <taxon>Sar</taxon>
        <taxon>Alveolata</taxon>
        <taxon>Apicomplexa</taxon>
        <taxon>Conoidasida</taxon>
        <taxon>Coccidia</taxon>
        <taxon>Eucoccidiorida</taxon>
        <taxon>Eimeriorina</taxon>
        <taxon>Sarcocystidae</taxon>
        <taxon>Neospora</taxon>
    </lineage>
</organism>
<feature type="compositionally biased region" description="Basic and acidic residues" evidence="1">
    <location>
        <begin position="280"/>
        <end position="297"/>
    </location>
</feature>
<feature type="region of interest" description="Disordered" evidence="1">
    <location>
        <begin position="278"/>
        <end position="306"/>
    </location>
</feature>
<dbReference type="eggNOG" id="ENOG502QZCP">
    <property type="taxonomic scope" value="Eukaryota"/>
</dbReference>
<feature type="region of interest" description="Disordered" evidence="1">
    <location>
        <begin position="396"/>
        <end position="476"/>
    </location>
</feature>
<evidence type="ECO:0000313" key="3">
    <source>
        <dbReference type="EMBL" id="CBZ50505.1"/>
    </source>
</evidence>
<feature type="signal peptide" evidence="2">
    <location>
        <begin position="1"/>
        <end position="18"/>
    </location>
</feature>